<keyword evidence="3" id="KW-0547">Nucleotide-binding</keyword>
<dbReference type="SUPFAM" id="SSF52374">
    <property type="entry name" value="Nucleotidylyl transferase"/>
    <property type="match status" value="1"/>
</dbReference>
<dbReference type="GO" id="GO:0002161">
    <property type="term" value="F:aminoacyl-tRNA deacylase activity"/>
    <property type="evidence" value="ECO:0007669"/>
    <property type="project" value="InterPro"/>
</dbReference>
<dbReference type="InterPro" id="IPR013155">
    <property type="entry name" value="M/V/L/I-tRNA-synth_anticd-bd"/>
</dbReference>
<evidence type="ECO:0000256" key="5">
    <source>
        <dbReference type="ARBA" id="ARBA00022917"/>
    </source>
</evidence>
<dbReference type="Pfam" id="PF08264">
    <property type="entry name" value="Anticodon_1"/>
    <property type="match status" value="1"/>
</dbReference>
<evidence type="ECO:0000256" key="9">
    <source>
        <dbReference type="NCBIfam" id="TIGR00392"/>
    </source>
</evidence>
<dbReference type="Pfam" id="PF00133">
    <property type="entry name" value="tRNA-synt_1"/>
    <property type="match status" value="1"/>
</dbReference>
<evidence type="ECO:0000313" key="13">
    <source>
        <dbReference type="Proteomes" id="UP000177159"/>
    </source>
</evidence>
<sequence length="935" mass="108401">MFKPIDPKPDFAKIEQEILHFWKDNNIFEKSIESKPPSKTWTFLDGPPFITGLPHYGSLLSCIPKDVFPRFWTMKGYRVRRVWGWDCHGLPAENKVENKLGLKRKKDIEETIGIKKFIDECKLYVGDVSSEWEWYVDHIGRWVDFKNAYKTMDKEYMESVMWVFKQMYDKGQIYKGLRVSLFCPHCSTPISNFEVAMDSENYKQITDLGTIYKYKLTNYENTYILAWSTTPWNKIVTPALAVNPVLTYVTVEIENEKYILAQSTIKILDGLKYKILDTFKGEKIIGEFFEPHYTFYTIEKDKKAFIIIGGDFVTADEGTGVVTLAAYGEEDLEVMTKENIQIVLHVDEEGNILDHVPQFGGMFYLDANEAVNDDLRKRGLILKEEPYTYSMPHCWRCGTQLFYAPQNAWFVNIQDIKKELFKTNEAINWYPNHFKQGRFKKSMEAAPDWCISRSRYWGSPVPVWECSCGERFVPGSIKELEEASGQKVVELHKPDIDEIFVTCKRCGKKAKRVPEVLDSWIEAGSAPYAERHYPFNKKEKLGDFFPPDFIVEYTGQIRAWFYVLHVISNVLFNSHAFKNVVVTGVILGSDGRKMSKNYGNYPDPRMMLEKYGGDALRIYLMGSSVMRGEDILISEEEYREQLRGLLLPLWNTYNFFTTYALLHKWTPSPNLSKPSTNVLDMWIVSRLHNTIQSIKTALEAYDTVSAVGYTKHFLNNDLSGWYIRRIRDRVRADAENKEDISMTLNTLWYVLVEYLKALAPLAPFITEAIFKNITSESSIHLQDWPKEGRTDDKLEQEMKNAIELSSAIHALRKEAGIKVRIPLREVEYKGPIKFSDLIVRVVLDEINAYELKYTGKAKDIQSRFDTHDNNLDREAGDAREIIRTIQVERKKIGLHPSDQVIVTIPSYPAKYKDLIMKKVAAKEIRKGDKLVIEKI</sequence>
<evidence type="ECO:0000259" key="10">
    <source>
        <dbReference type="Pfam" id="PF00133"/>
    </source>
</evidence>
<keyword evidence="2 12" id="KW-0436">Ligase</keyword>
<protein>
    <recommendedName>
        <fullName evidence="1 9">Isoleucine--tRNA ligase</fullName>
        <ecNumber evidence="1 9">6.1.1.5</ecNumber>
    </recommendedName>
</protein>
<comment type="caution">
    <text evidence="12">The sequence shown here is derived from an EMBL/GenBank/DDBJ whole genome shotgun (WGS) entry which is preliminary data.</text>
</comment>
<keyword evidence="6" id="KW-0030">Aminoacyl-tRNA synthetase</keyword>
<evidence type="ECO:0000256" key="6">
    <source>
        <dbReference type="ARBA" id="ARBA00023146"/>
    </source>
</evidence>
<evidence type="ECO:0000313" key="12">
    <source>
        <dbReference type="EMBL" id="OGK24436.1"/>
    </source>
</evidence>
<evidence type="ECO:0000256" key="8">
    <source>
        <dbReference type="ARBA" id="ARBA00048359"/>
    </source>
</evidence>
<dbReference type="NCBIfam" id="TIGR00392">
    <property type="entry name" value="ileS"/>
    <property type="match status" value="1"/>
</dbReference>
<dbReference type="InterPro" id="IPR009008">
    <property type="entry name" value="Val/Leu/Ile-tRNA-synth_edit"/>
</dbReference>
<dbReference type="CDD" id="cd07961">
    <property type="entry name" value="Anticodon_Ia_Ile_ABEc"/>
    <property type="match status" value="1"/>
</dbReference>
<feature type="domain" description="Aminoacyl-tRNA synthetase class Ia" evidence="10">
    <location>
        <begin position="18"/>
        <end position="629"/>
    </location>
</feature>
<dbReference type="InterPro" id="IPR002301">
    <property type="entry name" value="Ile-tRNA-ligase"/>
</dbReference>
<dbReference type="Gene3D" id="1.10.730.10">
    <property type="entry name" value="Isoleucyl-tRNA Synthetase, Domain 1"/>
    <property type="match status" value="1"/>
</dbReference>
<comment type="catalytic activity">
    <reaction evidence="8">
        <text>tRNA(Ile) + L-isoleucine + ATP = L-isoleucyl-tRNA(Ile) + AMP + diphosphate</text>
        <dbReference type="Rhea" id="RHEA:11060"/>
        <dbReference type="Rhea" id="RHEA-COMP:9666"/>
        <dbReference type="Rhea" id="RHEA-COMP:9695"/>
        <dbReference type="ChEBI" id="CHEBI:30616"/>
        <dbReference type="ChEBI" id="CHEBI:33019"/>
        <dbReference type="ChEBI" id="CHEBI:58045"/>
        <dbReference type="ChEBI" id="CHEBI:78442"/>
        <dbReference type="ChEBI" id="CHEBI:78528"/>
        <dbReference type="ChEBI" id="CHEBI:456215"/>
        <dbReference type="EC" id="6.1.1.5"/>
    </reaction>
</comment>
<organism evidence="12 13">
    <name type="scientific">Candidatus Roizmanbacteria bacterium RIFCSPHIGHO2_02_FULL_37_24</name>
    <dbReference type="NCBI Taxonomy" id="1802037"/>
    <lineage>
        <taxon>Bacteria</taxon>
        <taxon>Candidatus Roizmaniibacteriota</taxon>
    </lineage>
</organism>
<dbReference type="Proteomes" id="UP000177159">
    <property type="component" value="Unassembled WGS sequence"/>
</dbReference>
<accession>A0A1F7H0R7</accession>
<dbReference type="EC" id="6.1.1.5" evidence="1 9"/>
<dbReference type="GO" id="GO:0005737">
    <property type="term" value="C:cytoplasm"/>
    <property type="evidence" value="ECO:0007669"/>
    <property type="project" value="UniProtKB-UniRule"/>
</dbReference>
<keyword evidence="4" id="KW-0067">ATP-binding</keyword>
<dbReference type="PANTHER" id="PTHR42780:SF1">
    <property type="entry name" value="ISOLEUCINE--TRNA LIGASE, CYTOPLASMIC"/>
    <property type="match status" value="1"/>
</dbReference>
<dbReference type="GO" id="GO:0000049">
    <property type="term" value="F:tRNA binding"/>
    <property type="evidence" value="ECO:0007669"/>
    <property type="project" value="InterPro"/>
</dbReference>
<evidence type="ECO:0000256" key="2">
    <source>
        <dbReference type="ARBA" id="ARBA00022598"/>
    </source>
</evidence>
<evidence type="ECO:0000256" key="7">
    <source>
        <dbReference type="ARBA" id="ARBA00025217"/>
    </source>
</evidence>
<gene>
    <name evidence="12" type="ORF">A3C24_02015</name>
</gene>
<evidence type="ECO:0000259" key="11">
    <source>
        <dbReference type="Pfam" id="PF08264"/>
    </source>
</evidence>
<dbReference type="InterPro" id="IPR014729">
    <property type="entry name" value="Rossmann-like_a/b/a_fold"/>
</dbReference>
<dbReference type="SUPFAM" id="SSF50677">
    <property type="entry name" value="ValRS/IleRS/LeuRS editing domain"/>
    <property type="match status" value="1"/>
</dbReference>
<dbReference type="GO" id="GO:0006428">
    <property type="term" value="P:isoleucyl-tRNA aminoacylation"/>
    <property type="evidence" value="ECO:0007669"/>
    <property type="project" value="UniProtKB-UniRule"/>
</dbReference>
<dbReference type="PRINTS" id="PR00984">
    <property type="entry name" value="TRNASYNTHILE"/>
</dbReference>
<evidence type="ECO:0000256" key="4">
    <source>
        <dbReference type="ARBA" id="ARBA00022840"/>
    </source>
</evidence>
<comment type="function">
    <text evidence="7">Catalyzes the attachment of isoleucine to tRNA(Ile). As IleRS can inadvertently accommodate and process structurally similar amino acids such as valine, to avoid such errors it has two additional distinct tRNA(Ile)-dependent editing activities. One activity is designated as 'pretransfer' editing and involves the hydrolysis of activated Val-AMP. The other activity is designated 'posttransfer' editing and involves deacylation of mischarged Val-tRNA(Ile).</text>
</comment>
<dbReference type="InterPro" id="IPR033709">
    <property type="entry name" value="Anticodon_Ile_ABEc"/>
</dbReference>
<feature type="domain" description="Methionyl/Valyl/Leucyl/Isoleucyl-tRNA synthetase anticodon-binding" evidence="11">
    <location>
        <begin position="680"/>
        <end position="825"/>
    </location>
</feature>
<dbReference type="SUPFAM" id="SSF47323">
    <property type="entry name" value="Anticodon-binding domain of a subclass of class I aminoacyl-tRNA synthetases"/>
    <property type="match status" value="1"/>
</dbReference>
<dbReference type="InterPro" id="IPR002300">
    <property type="entry name" value="aa-tRNA-synth_Ia"/>
</dbReference>
<reference evidence="12 13" key="1">
    <citation type="journal article" date="2016" name="Nat. Commun.">
        <title>Thousands of microbial genomes shed light on interconnected biogeochemical processes in an aquifer system.</title>
        <authorList>
            <person name="Anantharaman K."/>
            <person name="Brown C.T."/>
            <person name="Hug L.A."/>
            <person name="Sharon I."/>
            <person name="Castelle C.J."/>
            <person name="Probst A.J."/>
            <person name="Thomas B.C."/>
            <person name="Singh A."/>
            <person name="Wilkins M.J."/>
            <person name="Karaoz U."/>
            <person name="Brodie E.L."/>
            <person name="Williams K.H."/>
            <person name="Hubbard S.S."/>
            <person name="Banfield J.F."/>
        </authorList>
    </citation>
    <scope>NUCLEOTIDE SEQUENCE [LARGE SCALE GENOMIC DNA]</scope>
</reference>
<dbReference type="GO" id="GO:0005524">
    <property type="term" value="F:ATP binding"/>
    <property type="evidence" value="ECO:0007669"/>
    <property type="project" value="UniProtKB-KW"/>
</dbReference>
<dbReference type="Gene3D" id="3.40.50.620">
    <property type="entry name" value="HUPs"/>
    <property type="match status" value="2"/>
</dbReference>
<dbReference type="InterPro" id="IPR009080">
    <property type="entry name" value="tRNAsynth_Ia_anticodon-bd"/>
</dbReference>
<evidence type="ECO:0000256" key="3">
    <source>
        <dbReference type="ARBA" id="ARBA00022741"/>
    </source>
</evidence>
<name>A0A1F7H0R7_9BACT</name>
<dbReference type="AlphaFoldDB" id="A0A1F7H0R7"/>
<evidence type="ECO:0000256" key="1">
    <source>
        <dbReference type="ARBA" id="ARBA00013165"/>
    </source>
</evidence>
<proteinExistence type="predicted"/>
<keyword evidence="5" id="KW-0648">Protein biosynthesis</keyword>
<dbReference type="EMBL" id="MFZM01000007">
    <property type="protein sequence ID" value="OGK24436.1"/>
    <property type="molecule type" value="Genomic_DNA"/>
</dbReference>
<dbReference type="InterPro" id="IPR023586">
    <property type="entry name" value="Ile-tRNA-ligase_type2"/>
</dbReference>
<dbReference type="PANTHER" id="PTHR42780">
    <property type="entry name" value="SOLEUCYL-TRNA SYNTHETASE"/>
    <property type="match status" value="1"/>
</dbReference>
<dbReference type="GO" id="GO:0004822">
    <property type="term" value="F:isoleucine-tRNA ligase activity"/>
    <property type="evidence" value="ECO:0007669"/>
    <property type="project" value="UniProtKB-UniRule"/>
</dbReference>